<gene>
    <name evidence="4" type="ORF">H4W27_002045</name>
</gene>
<dbReference type="Proteomes" id="UP000643525">
    <property type="component" value="Unassembled WGS sequence"/>
</dbReference>
<dbReference type="CDD" id="cd00610">
    <property type="entry name" value="OAT_like"/>
    <property type="match status" value="1"/>
</dbReference>
<comment type="similarity">
    <text evidence="1 3">Belongs to the class-III pyridoxal-phosphate-dependent aminotransferase family.</text>
</comment>
<dbReference type="InterPro" id="IPR015422">
    <property type="entry name" value="PyrdxlP-dep_Trfase_small"/>
</dbReference>
<protein>
    <submittedName>
        <fullName evidence="4">4-aminobutyrate aminotransferase-like enzyme</fullName>
    </submittedName>
</protein>
<dbReference type="Gene3D" id="3.40.640.10">
    <property type="entry name" value="Type I PLP-dependent aspartate aminotransferase-like (Major domain)"/>
    <property type="match status" value="1"/>
</dbReference>
<comment type="caution">
    <text evidence="4">The sequence shown here is derived from an EMBL/GenBank/DDBJ whole genome shotgun (WGS) entry which is preliminary data.</text>
</comment>
<reference evidence="4 5" key="1">
    <citation type="submission" date="2020-10" db="EMBL/GenBank/DDBJ databases">
        <title>Sequencing the genomes of 1000 actinobacteria strains.</title>
        <authorList>
            <person name="Klenk H.-P."/>
        </authorList>
    </citation>
    <scope>NUCLEOTIDE SEQUENCE [LARGE SCALE GENOMIC DNA]</scope>
    <source>
        <strain evidence="4 5">DSM 15666</strain>
    </source>
</reference>
<evidence type="ECO:0000256" key="2">
    <source>
        <dbReference type="ARBA" id="ARBA00022898"/>
    </source>
</evidence>
<dbReference type="RefSeq" id="WP_192595875.1">
    <property type="nucleotide sequence ID" value="NZ_BAAALJ010000023.1"/>
</dbReference>
<keyword evidence="5" id="KW-1185">Reference proteome</keyword>
<proteinExistence type="inferred from homology"/>
<dbReference type="InterPro" id="IPR049704">
    <property type="entry name" value="Aminotrans_3_PPA_site"/>
</dbReference>
<sequence>MNNTLLNRRFATIGRHSPLFYEEPLHLVSGEGVWLTDVEGRKYLDAYNNVPHVGHAHPRVVEAMRAQAGTLNVHTRYLNDRVVDYAEDLLSRFEPGLDRVLFSNSGSEANDLAFRMAHQHTGARGILVTDHSYHGHTSFLTEITTGLKTHEPLGDHVRTFHVPDLDEAANRDRSEQEILTAALAEVEACLADLVRSGHGVSAVIVETIFSTEGLPRVPEGYVTGIAQLVRQAGGLVIADEVQAGLGRIGSHFWGYQKHGIVPDFVTMGKPLGNGHPLAGVVTTAELLEEFGARNEYFNTFAGTPVSSAVGHEVLKIVDDEALVESSERLGALIRPRMAELVEARPQLGVPRGSGLFFGFSVFSDADQLHPDAQTTRQLVEAIKARGVLLSKIGPTGSVLKIRPPLALREEHLPLLLGTIEEAVDEVLG</sequence>
<dbReference type="InterPro" id="IPR015424">
    <property type="entry name" value="PyrdxlP-dep_Trfase"/>
</dbReference>
<dbReference type="PIRSF" id="PIRSF000521">
    <property type="entry name" value="Transaminase_4ab_Lys_Orn"/>
    <property type="match status" value="1"/>
</dbReference>
<dbReference type="PROSITE" id="PS00600">
    <property type="entry name" value="AA_TRANSFER_CLASS_3"/>
    <property type="match status" value="1"/>
</dbReference>
<evidence type="ECO:0000313" key="4">
    <source>
        <dbReference type="EMBL" id="MBE1524927.1"/>
    </source>
</evidence>
<dbReference type="PANTHER" id="PTHR45688:SF13">
    <property type="entry name" value="ALANINE--GLYOXYLATE AMINOTRANSFERASE 2-LIKE"/>
    <property type="match status" value="1"/>
</dbReference>
<organism evidence="4 5">
    <name type="scientific">Nesterenkonia lutea</name>
    <dbReference type="NCBI Taxonomy" id="272919"/>
    <lineage>
        <taxon>Bacteria</taxon>
        <taxon>Bacillati</taxon>
        <taxon>Actinomycetota</taxon>
        <taxon>Actinomycetes</taxon>
        <taxon>Micrococcales</taxon>
        <taxon>Micrococcaceae</taxon>
        <taxon>Nesterenkonia</taxon>
    </lineage>
</organism>
<dbReference type="PANTHER" id="PTHR45688">
    <property type="match status" value="1"/>
</dbReference>
<dbReference type="SUPFAM" id="SSF53383">
    <property type="entry name" value="PLP-dependent transferases"/>
    <property type="match status" value="1"/>
</dbReference>
<dbReference type="Pfam" id="PF00202">
    <property type="entry name" value="Aminotran_3"/>
    <property type="match status" value="1"/>
</dbReference>
<name>A0ABR9JG69_9MICC</name>
<accession>A0ABR9JG69</accession>
<dbReference type="Gene3D" id="3.90.1150.10">
    <property type="entry name" value="Aspartate Aminotransferase, domain 1"/>
    <property type="match status" value="1"/>
</dbReference>
<evidence type="ECO:0000256" key="3">
    <source>
        <dbReference type="RuleBase" id="RU003560"/>
    </source>
</evidence>
<evidence type="ECO:0000313" key="5">
    <source>
        <dbReference type="Proteomes" id="UP000643525"/>
    </source>
</evidence>
<keyword evidence="2 3" id="KW-0663">Pyridoxal phosphate</keyword>
<evidence type="ECO:0000256" key="1">
    <source>
        <dbReference type="ARBA" id="ARBA00008954"/>
    </source>
</evidence>
<dbReference type="InterPro" id="IPR015421">
    <property type="entry name" value="PyrdxlP-dep_Trfase_major"/>
</dbReference>
<dbReference type="InterPro" id="IPR005814">
    <property type="entry name" value="Aminotrans_3"/>
</dbReference>
<dbReference type="EMBL" id="JADBED010000001">
    <property type="protein sequence ID" value="MBE1524927.1"/>
    <property type="molecule type" value="Genomic_DNA"/>
</dbReference>